<comment type="caution">
    <text evidence="2">The sequence shown here is derived from an EMBL/GenBank/DDBJ whole genome shotgun (WGS) entry which is preliminary data.</text>
</comment>
<feature type="region of interest" description="Disordered" evidence="1">
    <location>
        <begin position="243"/>
        <end position="279"/>
    </location>
</feature>
<gene>
    <name evidence="2" type="ORF">GQR91_09150</name>
</gene>
<dbReference type="Proteomes" id="UP000436801">
    <property type="component" value="Unassembled WGS sequence"/>
</dbReference>
<reference evidence="2 3" key="1">
    <citation type="submission" date="2019-12" db="EMBL/GenBank/DDBJ databases">
        <authorList>
            <person name="Zheng J."/>
        </authorList>
    </citation>
    <scope>NUCLEOTIDE SEQUENCE [LARGE SCALE GENOMIC DNA]</scope>
    <source>
        <strain evidence="2 3">DSM 27347</strain>
    </source>
</reference>
<accession>A0A6N8LW85</accession>
<protein>
    <submittedName>
        <fullName evidence="2">Uncharacterized protein</fullName>
    </submittedName>
</protein>
<dbReference type="EMBL" id="WSUT01000005">
    <property type="protein sequence ID" value="MWC43818.1"/>
    <property type="molecule type" value="Genomic_DNA"/>
</dbReference>
<proteinExistence type="predicted"/>
<dbReference type="AlphaFoldDB" id="A0A6N8LW85"/>
<feature type="region of interest" description="Disordered" evidence="1">
    <location>
        <begin position="64"/>
        <end position="83"/>
    </location>
</feature>
<sequence length="297" mass="32690">MARIGQQASDDPRSVVRAAELFEGTRRGDELHRLLLDLVPADIDPGQWHDWLDGGAAVHVPPRLVDPDQGRKPGARGAHASAARRREEAARALALLEDKVAHARALLADAEVAEQAAASHLRQVVAHRVLTDISRQLAGAFSMGPAWTVMRAVSGYIRDDHALGEGMDEQARAHVQSLLDTASKDSTEMLDLLDLHAGDTLLELRLRAAVLSVLRKHHEPVKQELSERNYDHRKLSPAARRVHRKTAERKAAIRPSPGIVSDRHDVLGGFPLRHQDDKEEQTLDVFQAAAAAEEEPF</sequence>
<organism evidence="2 3">
    <name type="scientific">Sphingomonas carotinifaciens</name>
    <dbReference type="NCBI Taxonomy" id="1166323"/>
    <lineage>
        <taxon>Bacteria</taxon>
        <taxon>Pseudomonadati</taxon>
        <taxon>Pseudomonadota</taxon>
        <taxon>Alphaproteobacteria</taxon>
        <taxon>Sphingomonadales</taxon>
        <taxon>Sphingomonadaceae</taxon>
        <taxon>Sphingomonas</taxon>
    </lineage>
</organism>
<evidence type="ECO:0000313" key="2">
    <source>
        <dbReference type="EMBL" id="MWC43818.1"/>
    </source>
</evidence>
<evidence type="ECO:0000256" key="1">
    <source>
        <dbReference type="SAM" id="MobiDB-lite"/>
    </source>
</evidence>
<evidence type="ECO:0000313" key="3">
    <source>
        <dbReference type="Proteomes" id="UP000436801"/>
    </source>
</evidence>
<name>A0A6N8LW85_9SPHN</name>